<dbReference type="GeneTree" id="ENSGT01140000282711"/>
<reference evidence="5 6" key="1">
    <citation type="journal article" date="2010" name="Nature">
        <title>The sequence and de novo assembly of the giant panda genome.</title>
        <authorList>
            <person name="Li R."/>
            <person name="Fan W."/>
            <person name="Tian G."/>
            <person name="Zhu H."/>
            <person name="He L."/>
            <person name="Cai J."/>
            <person name="Huang Q."/>
            <person name="Cai Q."/>
            <person name="Li B."/>
            <person name="Bai Y."/>
            <person name="Zhang Z."/>
            <person name="Zhang Y."/>
            <person name="Wang W."/>
            <person name="Li J."/>
            <person name="Wei F."/>
            <person name="Li H."/>
            <person name="Jian M."/>
            <person name="Li J."/>
            <person name="Zhang Z."/>
            <person name="Nielsen R."/>
            <person name="Li D."/>
            <person name="Gu W."/>
            <person name="Yang Z."/>
            <person name="Xuan Z."/>
            <person name="Ryder O.A."/>
            <person name="Leung F.C."/>
            <person name="Zhou Y."/>
            <person name="Cao J."/>
            <person name="Sun X."/>
            <person name="Fu Y."/>
            <person name="Fang X."/>
            <person name="Guo X."/>
            <person name="Wang B."/>
            <person name="Hou R."/>
            <person name="Shen F."/>
            <person name="Mu B."/>
            <person name="Ni P."/>
            <person name="Lin R."/>
            <person name="Qian W."/>
            <person name="Wang G."/>
            <person name="Yu C."/>
            <person name="Nie W."/>
            <person name="Wang J."/>
            <person name="Wu Z."/>
            <person name="Liang H."/>
            <person name="Min J."/>
            <person name="Wu Q."/>
            <person name="Cheng S."/>
            <person name="Ruan J."/>
            <person name="Wang M."/>
            <person name="Shi Z."/>
            <person name="Wen M."/>
            <person name="Liu B."/>
            <person name="Ren X."/>
            <person name="Zheng H."/>
            <person name="Dong D."/>
            <person name="Cook K."/>
            <person name="Shan G."/>
            <person name="Zhang H."/>
            <person name="Kosiol C."/>
            <person name="Xie X."/>
            <person name="Lu Z."/>
            <person name="Zheng H."/>
            <person name="Li Y."/>
            <person name="Steiner C.C."/>
            <person name="Lam T.T."/>
            <person name="Lin S."/>
            <person name="Zhang Q."/>
            <person name="Li G."/>
            <person name="Tian J."/>
            <person name="Gong T."/>
            <person name="Liu H."/>
            <person name="Zhang D."/>
            <person name="Fang L."/>
            <person name="Ye C."/>
            <person name="Zhang J."/>
            <person name="Hu W."/>
            <person name="Xu A."/>
            <person name="Ren Y."/>
            <person name="Zhang G."/>
            <person name="Bruford M.W."/>
            <person name="Li Q."/>
            <person name="Ma L."/>
            <person name="Guo Y."/>
            <person name="An N."/>
            <person name="Hu Y."/>
            <person name="Zheng Y."/>
            <person name="Shi Y."/>
            <person name="Li Z."/>
            <person name="Liu Q."/>
            <person name="Chen Y."/>
            <person name="Zhao J."/>
            <person name="Qu N."/>
            <person name="Zhao S."/>
            <person name="Tian F."/>
            <person name="Wang X."/>
            <person name="Wang H."/>
            <person name="Xu L."/>
            <person name="Liu X."/>
            <person name="Vinar T."/>
            <person name="Wang Y."/>
            <person name="Lam T.W."/>
            <person name="Yiu S.M."/>
            <person name="Liu S."/>
            <person name="Zhang H."/>
            <person name="Li D."/>
            <person name="Huang Y."/>
            <person name="Wang X."/>
            <person name="Yang G."/>
            <person name="Jiang Z."/>
            <person name="Wang J."/>
            <person name="Qin N."/>
            <person name="Li L."/>
            <person name="Li J."/>
            <person name="Bolund L."/>
            <person name="Kristiansen K."/>
            <person name="Wong G.K."/>
            <person name="Olson M."/>
            <person name="Zhang X."/>
            <person name="Li S."/>
            <person name="Yang H."/>
            <person name="Wang J."/>
            <person name="Wang J."/>
        </authorList>
    </citation>
    <scope>NUCLEOTIDE SEQUENCE [LARGE SCALE GENOMIC DNA]</scope>
</reference>
<reference evidence="5" key="3">
    <citation type="submission" date="2025-09" db="UniProtKB">
        <authorList>
            <consortium name="Ensembl"/>
        </authorList>
    </citation>
    <scope>IDENTIFICATION</scope>
</reference>
<dbReference type="InParanoid" id="A0A7N5P771"/>
<dbReference type="GO" id="GO:0005840">
    <property type="term" value="C:ribosome"/>
    <property type="evidence" value="ECO:0007669"/>
    <property type="project" value="UniProtKB-KW"/>
</dbReference>
<protein>
    <submittedName>
        <fullName evidence="5">Uncharacterized protein</fullName>
    </submittedName>
</protein>
<dbReference type="AlphaFoldDB" id="A0A7N5P771"/>
<comment type="similarity">
    <text evidence="2">Belongs to the eukaryotic ribosomal protein P1/P2 family.</text>
</comment>
<dbReference type="Proteomes" id="UP000008912">
    <property type="component" value="Unassembled WGS sequence"/>
</dbReference>
<evidence type="ECO:0000313" key="5">
    <source>
        <dbReference type="Ensembl" id="ENSAMEP00000038292.1"/>
    </source>
</evidence>
<evidence type="ECO:0000256" key="1">
    <source>
        <dbReference type="ARBA" id="ARBA00003362"/>
    </source>
</evidence>
<evidence type="ECO:0000256" key="3">
    <source>
        <dbReference type="ARBA" id="ARBA00022980"/>
    </source>
</evidence>
<keyword evidence="6" id="KW-1185">Reference proteome</keyword>
<dbReference type="Gene3D" id="1.10.10.1410">
    <property type="match status" value="1"/>
</dbReference>
<keyword evidence="4" id="KW-0687">Ribonucleoprotein</keyword>
<dbReference type="InterPro" id="IPR038716">
    <property type="entry name" value="P1/P2_N_sf"/>
</dbReference>
<evidence type="ECO:0000256" key="4">
    <source>
        <dbReference type="ARBA" id="ARBA00023274"/>
    </source>
</evidence>
<organism evidence="5 6">
    <name type="scientific">Ailuropoda melanoleuca</name>
    <name type="common">Giant panda</name>
    <dbReference type="NCBI Taxonomy" id="9646"/>
    <lineage>
        <taxon>Eukaryota</taxon>
        <taxon>Metazoa</taxon>
        <taxon>Chordata</taxon>
        <taxon>Craniata</taxon>
        <taxon>Vertebrata</taxon>
        <taxon>Euteleostomi</taxon>
        <taxon>Mammalia</taxon>
        <taxon>Eutheria</taxon>
        <taxon>Laurasiatheria</taxon>
        <taxon>Carnivora</taxon>
        <taxon>Caniformia</taxon>
        <taxon>Ursidae</taxon>
        <taxon>Ailuropoda</taxon>
    </lineage>
</organism>
<comment type="function">
    <text evidence="1">Plays an important role in the elongation step of protein synthesis.</text>
</comment>
<name>A0A7N5P771_AILME</name>
<accession>A0A7N5P771</accession>
<reference evidence="5" key="2">
    <citation type="submission" date="2025-08" db="UniProtKB">
        <authorList>
            <consortium name="Ensembl"/>
        </authorList>
    </citation>
    <scope>IDENTIFICATION</scope>
</reference>
<evidence type="ECO:0000313" key="6">
    <source>
        <dbReference type="Proteomes" id="UP000008912"/>
    </source>
</evidence>
<evidence type="ECO:0000256" key="2">
    <source>
        <dbReference type="ARBA" id="ARBA00005436"/>
    </source>
</evidence>
<dbReference type="GO" id="GO:1990904">
    <property type="term" value="C:ribonucleoprotein complex"/>
    <property type="evidence" value="ECO:0007669"/>
    <property type="project" value="UniProtKB-KW"/>
</dbReference>
<dbReference type="Ensembl" id="ENSAMET00000040503.1">
    <property type="protein sequence ID" value="ENSAMEP00000038292.1"/>
    <property type="gene ID" value="ENSAMEG00000023571.1"/>
</dbReference>
<proteinExistence type="inferred from homology"/>
<keyword evidence="3" id="KW-0689">Ribosomal protein</keyword>
<sequence>MASVSELTCIYSALDLYDHEVMVTEEKINQRKKNQGSLKMTWALVFLTKPLLKLFNKKLNSKKESKMEGRKGGREGKEG</sequence>